<protein>
    <submittedName>
        <fullName evidence="2">Uncharacterized protein</fullName>
    </submittedName>
</protein>
<feature type="non-terminal residue" evidence="2">
    <location>
        <position position="1"/>
    </location>
</feature>
<feature type="region of interest" description="Disordered" evidence="1">
    <location>
        <begin position="113"/>
        <end position="136"/>
    </location>
</feature>
<proteinExistence type="predicted"/>
<name>A0A8T0GWA5_CERPU</name>
<organism evidence="2 3">
    <name type="scientific">Ceratodon purpureus</name>
    <name type="common">Fire moss</name>
    <name type="synonym">Dicranum purpureum</name>
    <dbReference type="NCBI Taxonomy" id="3225"/>
    <lineage>
        <taxon>Eukaryota</taxon>
        <taxon>Viridiplantae</taxon>
        <taxon>Streptophyta</taxon>
        <taxon>Embryophyta</taxon>
        <taxon>Bryophyta</taxon>
        <taxon>Bryophytina</taxon>
        <taxon>Bryopsida</taxon>
        <taxon>Dicranidae</taxon>
        <taxon>Pseudoditrichales</taxon>
        <taxon>Ditrichaceae</taxon>
        <taxon>Ceratodon</taxon>
    </lineage>
</organism>
<keyword evidence="3" id="KW-1185">Reference proteome</keyword>
<dbReference type="AlphaFoldDB" id="A0A8T0GWA5"/>
<evidence type="ECO:0000313" key="3">
    <source>
        <dbReference type="Proteomes" id="UP000822688"/>
    </source>
</evidence>
<evidence type="ECO:0000256" key="1">
    <source>
        <dbReference type="SAM" id="MobiDB-lite"/>
    </source>
</evidence>
<sequence>KPPPQHSTHPPSQSPHTQFPQNAIRKLKSRGQADEFVQLRYRSDLLLSAPLIIPAVNARELGAVRRASYGLRGFKQVGVRSNLTVAMVQWECGQWEQRCAWIAGALPWSQDERPLGDELSASDSSSPPKPRSLGFN</sequence>
<gene>
    <name evidence="2" type="ORF">KC19_9G173500</name>
</gene>
<evidence type="ECO:0000313" key="2">
    <source>
        <dbReference type="EMBL" id="KAG0562817.1"/>
    </source>
</evidence>
<comment type="caution">
    <text evidence="2">The sequence shown here is derived from an EMBL/GenBank/DDBJ whole genome shotgun (WGS) entry which is preliminary data.</text>
</comment>
<dbReference type="Proteomes" id="UP000822688">
    <property type="component" value="Chromosome 9"/>
</dbReference>
<accession>A0A8T0GWA5</accession>
<dbReference type="EMBL" id="CM026430">
    <property type="protein sequence ID" value="KAG0562817.1"/>
    <property type="molecule type" value="Genomic_DNA"/>
</dbReference>
<reference evidence="2" key="1">
    <citation type="submission" date="2020-06" db="EMBL/GenBank/DDBJ databases">
        <title>WGS assembly of Ceratodon purpureus strain R40.</title>
        <authorList>
            <person name="Carey S.B."/>
            <person name="Jenkins J."/>
            <person name="Shu S."/>
            <person name="Lovell J.T."/>
            <person name="Sreedasyam A."/>
            <person name="Maumus F."/>
            <person name="Tiley G.P."/>
            <person name="Fernandez-Pozo N."/>
            <person name="Barry K."/>
            <person name="Chen C."/>
            <person name="Wang M."/>
            <person name="Lipzen A."/>
            <person name="Daum C."/>
            <person name="Saski C.A."/>
            <person name="Payton A.C."/>
            <person name="Mcbreen J.C."/>
            <person name="Conrad R.E."/>
            <person name="Kollar L.M."/>
            <person name="Olsson S."/>
            <person name="Huttunen S."/>
            <person name="Landis J.B."/>
            <person name="Wickett N.J."/>
            <person name="Johnson M.G."/>
            <person name="Rensing S.A."/>
            <person name="Grimwood J."/>
            <person name="Schmutz J."/>
            <person name="Mcdaniel S.F."/>
        </authorList>
    </citation>
    <scope>NUCLEOTIDE SEQUENCE</scope>
    <source>
        <strain evidence="2">R40</strain>
    </source>
</reference>